<evidence type="ECO:0000313" key="2">
    <source>
        <dbReference type="Proteomes" id="UP001142489"/>
    </source>
</evidence>
<feature type="non-terminal residue" evidence="1">
    <location>
        <position position="115"/>
    </location>
</feature>
<name>A0A9Q0Y4E4_9SAUR</name>
<dbReference type="AlphaFoldDB" id="A0A9Q0Y4E4"/>
<organism evidence="1 2">
    <name type="scientific">Phrynocephalus forsythii</name>
    <dbReference type="NCBI Taxonomy" id="171643"/>
    <lineage>
        <taxon>Eukaryota</taxon>
        <taxon>Metazoa</taxon>
        <taxon>Chordata</taxon>
        <taxon>Craniata</taxon>
        <taxon>Vertebrata</taxon>
        <taxon>Euteleostomi</taxon>
        <taxon>Lepidosauria</taxon>
        <taxon>Squamata</taxon>
        <taxon>Bifurcata</taxon>
        <taxon>Unidentata</taxon>
        <taxon>Episquamata</taxon>
        <taxon>Toxicofera</taxon>
        <taxon>Iguania</taxon>
        <taxon>Acrodonta</taxon>
        <taxon>Agamidae</taxon>
        <taxon>Agaminae</taxon>
        <taxon>Phrynocephalus</taxon>
    </lineage>
</organism>
<dbReference type="Proteomes" id="UP001142489">
    <property type="component" value="Unassembled WGS sequence"/>
</dbReference>
<evidence type="ECO:0000313" key="1">
    <source>
        <dbReference type="EMBL" id="KAJ7341792.1"/>
    </source>
</evidence>
<dbReference type="EMBL" id="JAPFRF010000002">
    <property type="protein sequence ID" value="KAJ7341792.1"/>
    <property type="molecule type" value="Genomic_DNA"/>
</dbReference>
<gene>
    <name evidence="1" type="ORF">JRQ81_007044</name>
</gene>
<accession>A0A9Q0Y4E4</accession>
<proteinExistence type="predicted"/>
<reference evidence="1" key="1">
    <citation type="journal article" date="2023" name="DNA Res.">
        <title>Chromosome-level genome assembly of Phrynocephalus forsythii using third-generation DNA sequencing and Hi-C analysis.</title>
        <authorList>
            <person name="Qi Y."/>
            <person name="Zhao W."/>
            <person name="Zhao Y."/>
            <person name="Niu C."/>
            <person name="Cao S."/>
            <person name="Zhang Y."/>
        </authorList>
    </citation>
    <scope>NUCLEOTIDE SEQUENCE</scope>
    <source>
        <tissue evidence="1">Muscle</tissue>
    </source>
</reference>
<sequence length="115" mass="12606">MIKGWAMENVVRRDGGLLFSSKIFGRLSWKWPTVCGDPYEASLFRVDTLVAFFASLKFSKLVAASKGDTSGTTLQVMDEILEQCAVALHIQMTKMLSGCRLPVVGPPAVPAPMRE</sequence>
<protein>
    <submittedName>
        <fullName evidence="1">Uncharacterized protein</fullName>
    </submittedName>
</protein>
<comment type="caution">
    <text evidence="1">The sequence shown here is derived from an EMBL/GenBank/DDBJ whole genome shotgun (WGS) entry which is preliminary data.</text>
</comment>
<keyword evidence="2" id="KW-1185">Reference proteome</keyword>